<organism evidence="1 2">
    <name type="scientific">Rasamsonia emersonii (strain ATCC 16479 / CBS 393.64 / IMI 116815)</name>
    <dbReference type="NCBI Taxonomy" id="1408163"/>
    <lineage>
        <taxon>Eukaryota</taxon>
        <taxon>Fungi</taxon>
        <taxon>Dikarya</taxon>
        <taxon>Ascomycota</taxon>
        <taxon>Pezizomycotina</taxon>
        <taxon>Eurotiomycetes</taxon>
        <taxon>Eurotiomycetidae</taxon>
        <taxon>Eurotiales</taxon>
        <taxon>Trichocomaceae</taxon>
        <taxon>Rasamsonia</taxon>
    </lineage>
</organism>
<dbReference type="RefSeq" id="XP_013325850.1">
    <property type="nucleotide sequence ID" value="XM_013470396.1"/>
</dbReference>
<sequence>MILPLGTKAHHFDHPHCYSQVDPGTLAITGAPVMSCKHEERLNSAYTWTGDTALCGPRCLGNKKAAGVCWRREWRRGGTEPAGIQSGGVRPVSVKKHNYLDARARMAHAMALSIVPSLILRKRVGL</sequence>
<accession>A0A0F4YNM9</accession>
<reference evidence="1 2" key="1">
    <citation type="submission" date="2015-04" db="EMBL/GenBank/DDBJ databases">
        <authorList>
            <person name="Heijne W.H."/>
            <person name="Fedorova N.D."/>
            <person name="Nierman W.C."/>
            <person name="Vollebregt A.W."/>
            <person name="Zhao Z."/>
            <person name="Wu L."/>
            <person name="Kumar M."/>
            <person name="Stam H."/>
            <person name="van den Berg M.A."/>
            <person name="Pel H.J."/>
        </authorList>
    </citation>
    <scope>NUCLEOTIDE SEQUENCE [LARGE SCALE GENOMIC DNA]</scope>
    <source>
        <strain evidence="1 2">CBS 393.64</strain>
    </source>
</reference>
<dbReference type="EMBL" id="LASV01000366">
    <property type="protein sequence ID" value="KKA19238.1"/>
    <property type="molecule type" value="Genomic_DNA"/>
</dbReference>
<name>A0A0F4YNM9_RASE3</name>
<comment type="caution">
    <text evidence="1">The sequence shown here is derived from an EMBL/GenBank/DDBJ whole genome shotgun (WGS) entry which is preliminary data.</text>
</comment>
<dbReference type="GeneID" id="25319080"/>
<keyword evidence="2" id="KW-1185">Reference proteome</keyword>
<evidence type="ECO:0000313" key="2">
    <source>
        <dbReference type="Proteomes" id="UP000053958"/>
    </source>
</evidence>
<proteinExistence type="predicted"/>
<protein>
    <submittedName>
        <fullName evidence="1">Uncharacterized protein</fullName>
    </submittedName>
</protein>
<dbReference type="AlphaFoldDB" id="A0A0F4YNM9"/>
<gene>
    <name evidence="1" type="ORF">T310_6798</name>
</gene>
<evidence type="ECO:0000313" key="1">
    <source>
        <dbReference type="EMBL" id="KKA19238.1"/>
    </source>
</evidence>
<dbReference type="Proteomes" id="UP000053958">
    <property type="component" value="Unassembled WGS sequence"/>
</dbReference>